<evidence type="ECO:0000313" key="9">
    <source>
        <dbReference type="EMBL" id="PJC22664.1"/>
    </source>
</evidence>
<dbReference type="GO" id="GO:0003677">
    <property type="term" value="F:DNA binding"/>
    <property type="evidence" value="ECO:0007669"/>
    <property type="project" value="UniProtKB-UniRule"/>
</dbReference>
<keyword evidence="1 7" id="KW-0479">Metal-binding</keyword>
<keyword evidence="2 7" id="KW-0227">DNA damage</keyword>
<dbReference type="Gene3D" id="6.10.250.240">
    <property type="match status" value="1"/>
</dbReference>
<evidence type="ECO:0000313" key="10">
    <source>
        <dbReference type="Proteomes" id="UP000228781"/>
    </source>
</evidence>
<gene>
    <name evidence="7" type="primary">recR</name>
    <name evidence="9" type="ORF">CO059_02070</name>
</gene>
<dbReference type="GO" id="GO:0006281">
    <property type="term" value="P:DNA repair"/>
    <property type="evidence" value="ECO:0007669"/>
    <property type="project" value="UniProtKB-UniRule"/>
</dbReference>
<dbReference type="Pfam" id="PF21175">
    <property type="entry name" value="RecR_C"/>
    <property type="match status" value="1"/>
</dbReference>
<evidence type="ECO:0000256" key="3">
    <source>
        <dbReference type="ARBA" id="ARBA00022771"/>
    </source>
</evidence>
<feature type="domain" description="Toprim" evidence="8">
    <location>
        <begin position="87"/>
        <end position="190"/>
    </location>
</feature>
<keyword evidence="6 7" id="KW-0234">DNA repair</keyword>
<reference evidence="10" key="1">
    <citation type="submission" date="2017-09" db="EMBL/GenBank/DDBJ databases">
        <title>Depth-based differentiation of microbial function through sediment-hosted aquifers and enrichment of novel symbionts in the deep terrestrial subsurface.</title>
        <authorList>
            <person name="Probst A.J."/>
            <person name="Ladd B."/>
            <person name="Jarett J.K."/>
            <person name="Geller-Mcgrath D.E."/>
            <person name="Sieber C.M.K."/>
            <person name="Emerson J.B."/>
            <person name="Anantharaman K."/>
            <person name="Thomas B.C."/>
            <person name="Malmstrom R."/>
            <person name="Stieglmeier M."/>
            <person name="Klingl A."/>
            <person name="Woyke T."/>
            <person name="Ryan C.M."/>
            <person name="Banfield J.F."/>
        </authorList>
    </citation>
    <scope>NUCLEOTIDE SEQUENCE [LARGE SCALE GENOMIC DNA]</scope>
</reference>
<dbReference type="HAMAP" id="MF_00017">
    <property type="entry name" value="RecR"/>
    <property type="match status" value="1"/>
</dbReference>
<accession>A0A2M8EIU9</accession>
<dbReference type="SUPFAM" id="SSF111304">
    <property type="entry name" value="Recombination protein RecR"/>
    <property type="match status" value="1"/>
</dbReference>
<comment type="caution">
    <text evidence="7">Lacks conserved residue(s) required for the propagation of feature annotation.</text>
</comment>
<organism evidence="9 10">
    <name type="scientific">candidate division WWE3 bacterium CG_4_9_14_0_2_um_filter_48_10</name>
    <dbReference type="NCBI Taxonomy" id="1975078"/>
    <lineage>
        <taxon>Bacteria</taxon>
        <taxon>Katanobacteria</taxon>
    </lineage>
</organism>
<dbReference type="GO" id="GO:0006310">
    <property type="term" value="P:DNA recombination"/>
    <property type="evidence" value="ECO:0007669"/>
    <property type="project" value="UniProtKB-UniRule"/>
</dbReference>
<name>A0A2M8EIU9_UNCKA</name>
<evidence type="ECO:0000256" key="6">
    <source>
        <dbReference type="ARBA" id="ARBA00023204"/>
    </source>
</evidence>
<dbReference type="Gene3D" id="1.10.8.420">
    <property type="entry name" value="RecR Domain 1"/>
    <property type="match status" value="1"/>
</dbReference>
<evidence type="ECO:0000259" key="8">
    <source>
        <dbReference type="PROSITE" id="PS50880"/>
    </source>
</evidence>
<dbReference type="Gene3D" id="3.40.1360.10">
    <property type="match status" value="1"/>
</dbReference>
<dbReference type="InterPro" id="IPR034137">
    <property type="entry name" value="TOPRIM_RecR"/>
</dbReference>
<dbReference type="PANTHER" id="PTHR30446:SF0">
    <property type="entry name" value="RECOMBINATION PROTEIN RECR"/>
    <property type="match status" value="1"/>
</dbReference>
<keyword evidence="5 7" id="KW-0233">DNA recombination</keyword>
<evidence type="ECO:0000256" key="2">
    <source>
        <dbReference type="ARBA" id="ARBA00022763"/>
    </source>
</evidence>
<dbReference type="PANTHER" id="PTHR30446">
    <property type="entry name" value="RECOMBINATION PROTEIN RECR"/>
    <property type="match status" value="1"/>
</dbReference>
<dbReference type="EMBL" id="PFSK01000028">
    <property type="protein sequence ID" value="PJC22664.1"/>
    <property type="molecule type" value="Genomic_DNA"/>
</dbReference>
<keyword evidence="3 7" id="KW-0863">Zinc-finger</keyword>
<dbReference type="Pfam" id="PF21176">
    <property type="entry name" value="RecR_HhH"/>
    <property type="match status" value="1"/>
</dbReference>
<protein>
    <recommendedName>
        <fullName evidence="7">Recombination protein RecR</fullName>
    </recommendedName>
</protein>
<sequence>MRIPRAIKNLIEAFERLPGIGSKTAARLTFYLLHVPEDERQLFGQAVLGLGQGTEICERCFNIADPSTSSGRVGLCEICADKTRDQLVICVVEDPLDLMAIEKTGRYKGLYHVLHGAIAPLEHIGPENLKIEELIKRVRSQEPGVREIILATNPSLEGEATAMYIKQLISKQLTVNSRPIKITRIARGVPTGGDLEYADEVTLTKALEGRQEY</sequence>
<dbReference type="InterPro" id="IPR023627">
    <property type="entry name" value="Rcmb_RecR"/>
</dbReference>
<comment type="function">
    <text evidence="7">May play a role in DNA repair. It seems to be involved in an RecBC-independent recombinational process of DNA repair. It may act with RecF and RecO.</text>
</comment>
<dbReference type="NCBIfam" id="TIGR00615">
    <property type="entry name" value="recR"/>
    <property type="match status" value="1"/>
</dbReference>
<evidence type="ECO:0000256" key="7">
    <source>
        <dbReference type="HAMAP-Rule" id="MF_00017"/>
    </source>
</evidence>
<dbReference type="InterPro" id="IPR006171">
    <property type="entry name" value="TOPRIM_dom"/>
</dbReference>
<evidence type="ECO:0000256" key="4">
    <source>
        <dbReference type="ARBA" id="ARBA00022833"/>
    </source>
</evidence>
<dbReference type="CDD" id="cd01025">
    <property type="entry name" value="TOPRIM_recR"/>
    <property type="match status" value="1"/>
</dbReference>
<dbReference type="Pfam" id="PF13662">
    <property type="entry name" value="Toprim_4"/>
    <property type="match status" value="1"/>
</dbReference>
<comment type="caution">
    <text evidence="9">The sequence shown here is derived from an EMBL/GenBank/DDBJ whole genome shotgun (WGS) entry which is preliminary data.</text>
</comment>
<keyword evidence="4 7" id="KW-0862">Zinc</keyword>
<dbReference type="Proteomes" id="UP000228781">
    <property type="component" value="Unassembled WGS sequence"/>
</dbReference>
<evidence type="ECO:0000256" key="1">
    <source>
        <dbReference type="ARBA" id="ARBA00022723"/>
    </source>
</evidence>
<proteinExistence type="inferred from homology"/>
<dbReference type="PROSITE" id="PS50880">
    <property type="entry name" value="TOPRIM"/>
    <property type="match status" value="1"/>
</dbReference>
<dbReference type="SMART" id="SM00493">
    <property type="entry name" value="TOPRIM"/>
    <property type="match status" value="1"/>
</dbReference>
<comment type="similarity">
    <text evidence="7">Belongs to the RecR family.</text>
</comment>
<dbReference type="GO" id="GO:0008270">
    <property type="term" value="F:zinc ion binding"/>
    <property type="evidence" value="ECO:0007669"/>
    <property type="project" value="UniProtKB-KW"/>
</dbReference>
<evidence type="ECO:0000256" key="5">
    <source>
        <dbReference type="ARBA" id="ARBA00023172"/>
    </source>
</evidence>
<dbReference type="InterPro" id="IPR000093">
    <property type="entry name" value="DNA_Rcmb_RecR"/>
</dbReference>
<dbReference type="AlphaFoldDB" id="A0A2M8EIU9"/>